<dbReference type="PANTHER" id="PTHR42734">
    <property type="entry name" value="METAL TRANSPORT SYSTEM ATP-BINDING PROTEIN TM_0124-RELATED"/>
    <property type="match status" value="1"/>
</dbReference>
<evidence type="ECO:0000256" key="8">
    <source>
        <dbReference type="ARBA" id="ARBA00066387"/>
    </source>
</evidence>
<protein>
    <recommendedName>
        <fullName evidence="9">Cobalamin import ATP-binding protein BtuD</fullName>
        <ecNumber evidence="8">7.6.2.8</ecNumber>
    </recommendedName>
    <alternativeName>
        <fullName evidence="10">Vitamin B12-transporting ATPase</fullName>
    </alternativeName>
</protein>
<feature type="domain" description="ABC transporter" evidence="12">
    <location>
        <begin position="40"/>
        <end position="272"/>
    </location>
</feature>
<evidence type="ECO:0000256" key="4">
    <source>
        <dbReference type="ARBA" id="ARBA00022840"/>
    </source>
</evidence>
<dbReference type="InterPro" id="IPR027417">
    <property type="entry name" value="P-loop_NTPase"/>
</dbReference>
<sequence length="280" mass="29997">MSANHSPTTTMADDDSETDHAHRDDAAPSTDAAQSTDAVVELADVDFGYTATPVVEDISLRIDPGEYVAVVGPNGSGKSTLMKLMLGLLRPDTGSASIFGEPSHRFDDGSRIGYVAQHASASKEMPITVREVVKMGRFPHVGFGRLDSEDWAIVHDALETVGMTAFADRRVTQLSGGQRQRAFIARALASEADLLVLDEPTVGVDVESVEAFYDLLDGLNERGITVLLIEHDLGAVTEHADRVVCLNREIYFDGPTDEFVESDALARAFGTAANFLGGDA</sequence>
<evidence type="ECO:0000313" key="13">
    <source>
        <dbReference type="EMBL" id="MFC6951805.1"/>
    </source>
</evidence>
<dbReference type="RefSeq" id="WP_379761783.1">
    <property type="nucleotide sequence ID" value="NZ_JAZAQL010000001.1"/>
</dbReference>
<name>A0ABD5V8B4_9EURY</name>
<evidence type="ECO:0000256" key="7">
    <source>
        <dbReference type="ARBA" id="ARBA00064420"/>
    </source>
</evidence>
<keyword evidence="3" id="KW-0547">Nucleotide-binding</keyword>
<keyword evidence="14" id="KW-1185">Reference proteome</keyword>
<dbReference type="Proteomes" id="UP001596395">
    <property type="component" value="Unassembled WGS sequence"/>
</dbReference>
<reference evidence="13 14" key="1">
    <citation type="journal article" date="2019" name="Int. J. Syst. Evol. Microbiol.">
        <title>The Global Catalogue of Microorganisms (GCM) 10K type strain sequencing project: providing services to taxonomists for standard genome sequencing and annotation.</title>
        <authorList>
            <consortium name="The Broad Institute Genomics Platform"/>
            <consortium name="The Broad Institute Genome Sequencing Center for Infectious Disease"/>
            <person name="Wu L."/>
            <person name="Ma J."/>
        </authorList>
    </citation>
    <scope>NUCLEOTIDE SEQUENCE [LARGE SCALE GENOMIC DNA]</scope>
    <source>
        <strain evidence="13 14">GX26</strain>
    </source>
</reference>
<dbReference type="CDD" id="cd03235">
    <property type="entry name" value="ABC_Metallic_Cations"/>
    <property type="match status" value="1"/>
</dbReference>
<comment type="caution">
    <text evidence="13">The sequence shown here is derived from an EMBL/GenBank/DDBJ whole genome shotgun (WGS) entry which is preliminary data.</text>
</comment>
<dbReference type="InterPro" id="IPR017871">
    <property type="entry name" value="ABC_transporter-like_CS"/>
</dbReference>
<evidence type="ECO:0000256" key="3">
    <source>
        <dbReference type="ARBA" id="ARBA00022741"/>
    </source>
</evidence>
<gene>
    <name evidence="13" type="ORF">ACFQGB_02915</name>
</gene>
<evidence type="ECO:0000256" key="10">
    <source>
        <dbReference type="ARBA" id="ARBA00077139"/>
    </source>
</evidence>
<dbReference type="SMART" id="SM00382">
    <property type="entry name" value="AAA"/>
    <property type="match status" value="1"/>
</dbReference>
<feature type="compositionally biased region" description="Polar residues" evidence="11">
    <location>
        <begin position="1"/>
        <end position="11"/>
    </location>
</feature>
<accession>A0ABD5V8B4</accession>
<dbReference type="InterPro" id="IPR050153">
    <property type="entry name" value="Metal_Ion_Import_ABC"/>
</dbReference>
<evidence type="ECO:0000256" key="5">
    <source>
        <dbReference type="ARBA" id="ARBA00050590"/>
    </source>
</evidence>
<comment type="catalytic activity">
    <reaction evidence="5">
        <text>an R-cob(III)alamin(out) + ATP + H2O = an R-cob(III)alamin(in) + ADP + phosphate + H(+)</text>
        <dbReference type="Rhea" id="RHEA:17873"/>
        <dbReference type="ChEBI" id="CHEBI:15377"/>
        <dbReference type="ChEBI" id="CHEBI:15378"/>
        <dbReference type="ChEBI" id="CHEBI:30616"/>
        <dbReference type="ChEBI" id="CHEBI:43474"/>
        <dbReference type="ChEBI" id="CHEBI:140785"/>
        <dbReference type="ChEBI" id="CHEBI:456216"/>
        <dbReference type="EC" id="7.6.2.8"/>
    </reaction>
</comment>
<dbReference type="InterPro" id="IPR003593">
    <property type="entry name" value="AAA+_ATPase"/>
</dbReference>
<dbReference type="GO" id="GO:0015420">
    <property type="term" value="F:ABC-type vitamin B12 transporter activity"/>
    <property type="evidence" value="ECO:0007669"/>
    <property type="project" value="UniProtKB-EC"/>
</dbReference>
<dbReference type="SUPFAM" id="SSF52540">
    <property type="entry name" value="P-loop containing nucleoside triphosphate hydrolases"/>
    <property type="match status" value="1"/>
</dbReference>
<dbReference type="EMBL" id="JBHSXN010000001">
    <property type="protein sequence ID" value="MFC6951805.1"/>
    <property type="molecule type" value="Genomic_DNA"/>
</dbReference>
<dbReference type="InterPro" id="IPR003439">
    <property type="entry name" value="ABC_transporter-like_ATP-bd"/>
</dbReference>
<evidence type="ECO:0000313" key="14">
    <source>
        <dbReference type="Proteomes" id="UP001596395"/>
    </source>
</evidence>
<dbReference type="EC" id="7.6.2.8" evidence="8"/>
<evidence type="ECO:0000256" key="11">
    <source>
        <dbReference type="SAM" id="MobiDB-lite"/>
    </source>
</evidence>
<evidence type="ECO:0000256" key="2">
    <source>
        <dbReference type="ARBA" id="ARBA00022448"/>
    </source>
</evidence>
<dbReference type="GO" id="GO:0005524">
    <property type="term" value="F:ATP binding"/>
    <property type="evidence" value="ECO:0007669"/>
    <property type="project" value="UniProtKB-KW"/>
</dbReference>
<dbReference type="Pfam" id="PF00005">
    <property type="entry name" value="ABC_tran"/>
    <property type="match status" value="1"/>
</dbReference>
<evidence type="ECO:0000259" key="12">
    <source>
        <dbReference type="PROSITE" id="PS50893"/>
    </source>
</evidence>
<keyword evidence="2" id="KW-0813">Transport</keyword>
<comment type="subunit">
    <text evidence="7">The complex is composed of two ATP-binding proteins (BtuD), two transmembrane proteins (BtuC) and a solute-binding protein (BtuF).</text>
</comment>
<dbReference type="PANTHER" id="PTHR42734:SF5">
    <property type="entry name" value="IRON TRANSPORT SYSTEM ATP-BINDING PROTEIN HI_0361-RELATED"/>
    <property type="match status" value="1"/>
</dbReference>
<evidence type="ECO:0000256" key="6">
    <source>
        <dbReference type="ARBA" id="ARBA00058960"/>
    </source>
</evidence>
<comment type="function">
    <text evidence="6">Required for corrinoid utilization. Probably part of the ABC transporter complex BtuCDF involved in cobalamin (vitamin B12) import. Probably responsible for energy coupling to the transport system.</text>
</comment>
<dbReference type="PROSITE" id="PS50893">
    <property type="entry name" value="ABC_TRANSPORTER_2"/>
    <property type="match status" value="1"/>
</dbReference>
<keyword evidence="4 13" id="KW-0067">ATP-binding</keyword>
<dbReference type="PROSITE" id="PS00211">
    <property type="entry name" value="ABC_TRANSPORTER_1"/>
    <property type="match status" value="1"/>
</dbReference>
<proteinExistence type="inferred from homology"/>
<evidence type="ECO:0000256" key="9">
    <source>
        <dbReference type="ARBA" id="ARBA00073649"/>
    </source>
</evidence>
<feature type="region of interest" description="Disordered" evidence="11">
    <location>
        <begin position="1"/>
        <end position="35"/>
    </location>
</feature>
<dbReference type="FunFam" id="3.40.50.300:FF:000134">
    <property type="entry name" value="Iron-enterobactin ABC transporter ATP-binding protein"/>
    <property type="match status" value="1"/>
</dbReference>
<dbReference type="Gene3D" id="3.40.50.300">
    <property type="entry name" value="P-loop containing nucleotide triphosphate hydrolases"/>
    <property type="match status" value="1"/>
</dbReference>
<organism evidence="13 14">
    <name type="scientific">Halorubellus litoreus</name>
    <dbReference type="NCBI Taxonomy" id="755308"/>
    <lineage>
        <taxon>Archaea</taxon>
        <taxon>Methanobacteriati</taxon>
        <taxon>Methanobacteriota</taxon>
        <taxon>Stenosarchaea group</taxon>
        <taxon>Halobacteria</taxon>
        <taxon>Halobacteriales</taxon>
        <taxon>Halorubellaceae</taxon>
        <taxon>Halorubellus</taxon>
    </lineage>
</organism>
<comment type="similarity">
    <text evidence="1">Belongs to the ABC transporter superfamily.</text>
</comment>
<evidence type="ECO:0000256" key="1">
    <source>
        <dbReference type="ARBA" id="ARBA00005417"/>
    </source>
</evidence>
<dbReference type="AlphaFoldDB" id="A0ABD5V8B4"/>